<dbReference type="InterPro" id="IPR023393">
    <property type="entry name" value="START-like_dom_sf"/>
</dbReference>
<dbReference type="AlphaFoldDB" id="A0A6J4TGU2"/>
<dbReference type="InterPro" id="IPR019587">
    <property type="entry name" value="Polyketide_cyclase/dehydratase"/>
</dbReference>
<evidence type="ECO:0008006" key="2">
    <source>
        <dbReference type="Google" id="ProtNLM"/>
    </source>
</evidence>
<dbReference type="Pfam" id="PF10604">
    <property type="entry name" value="Polyketide_cyc2"/>
    <property type="match status" value="1"/>
</dbReference>
<organism evidence="1">
    <name type="scientific">uncultured Solirubrobacteraceae bacterium</name>
    <dbReference type="NCBI Taxonomy" id="1162706"/>
    <lineage>
        <taxon>Bacteria</taxon>
        <taxon>Bacillati</taxon>
        <taxon>Actinomycetota</taxon>
        <taxon>Thermoleophilia</taxon>
        <taxon>Solirubrobacterales</taxon>
        <taxon>Solirubrobacteraceae</taxon>
        <taxon>environmental samples</taxon>
    </lineage>
</organism>
<name>A0A6J4TGU2_9ACTN</name>
<dbReference type="CDD" id="cd07812">
    <property type="entry name" value="SRPBCC"/>
    <property type="match status" value="1"/>
</dbReference>
<protein>
    <recommendedName>
        <fullName evidence="2">Polyketide cyclase/dehydrase</fullName>
    </recommendedName>
</protein>
<gene>
    <name evidence="1" type="ORF">AVDCRST_MAG30-3160</name>
</gene>
<evidence type="ECO:0000313" key="1">
    <source>
        <dbReference type="EMBL" id="CAA9522901.1"/>
    </source>
</evidence>
<proteinExistence type="predicted"/>
<dbReference type="SUPFAM" id="SSF55961">
    <property type="entry name" value="Bet v1-like"/>
    <property type="match status" value="1"/>
</dbReference>
<dbReference type="Gene3D" id="3.30.530.20">
    <property type="match status" value="1"/>
</dbReference>
<reference evidence="1" key="1">
    <citation type="submission" date="2020-02" db="EMBL/GenBank/DDBJ databases">
        <authorList>
            <person name="Meier V. D."/>
        </authorList>
    </citation>
    <scope>NUCLEOTIDE SEQUENCE</scope>
    <source>
        <strain evidence="1">AVDCRST_MAG30</strain>
    </source>
</reference>
<accession>A0A6J4TGU2</accession>
<dbReference type="EMBL" id="CADCVS010000405">
    <property type="protein sequence ID" value="CAA9522901.1"/>
    <property type="molecule type" value="Genomic_DNA"/>
</dbReference>
<sequence length="146" mass="16195">MARTTTHVDASPERVFEVLDDARTYEFWVVGSKEIRAVDADWPAVGSSFHHSVGIGPITIKDSTSVLEREPPRRLKLRARARPTGVAHVLFELTPSGNGAACEVAVTEVPVEGPPAWLHNPLQDKLIDARNVETLRRLRWLAERGV</sequence>